<sequence>TNSIFATSSIAIYARLFDIGYYLSHDILVDALKFTSIVCSSLISNDSQKKSSSILLHQLLFDILQSNQFNISFEYLENLLVTYHRYTRDHEDLIRCFVIISRHQSWSLCSSGLCAKFLFPLLSKIDDEYQQRFIILTILQYVLFTYKDNQDFRCDI</sequence>
<gene>
    <name evidence="1" type="ORF">GIL414_LOCUS87001</name>
</gene>
<protein>
    <submittedName>
        <fullName evidence="1">Uncharacterized protein</fullName>
    </submittedName>
</protein>
<proteinExistence type="predicted"/>
<name>A0A8S3K1X8_9BILA</name>
<dbReference type="EMBL" id="CAJOBJ010377748">
    <property type="protein sequence ID" value="CAF5226221.1"/>
    <property type="molecule type" value="Genomic_DNA"/>
</dbReference>
<feature type="non-terminal residue" evidence="1">
    <location>
        <position position="1"/>
    </location>
</feature>
<reference evidence="1" key="1">
    <citation type="submission" date="2021-02" db="EMBL/GenBank/DDBJ databases">
        <authorList>
            <person name="Nowell W R."/>
        </authorList>
    </citation>
    <scope>NUCLEOTIDE SEQUENCE</scope>
</reference>
<dbReference type="AlphaFoldDB" id="A0A8S3K1X8"/>
<evidence type="ECO:0000313" key="2">
    <source>
        <dbReference type="Proteomes" id="UP000681720"/>
    </source>
</evidence>
<organism evidence="1 2">
    <name type="scientific">Rotaria magnacalcarata</name>
    <dbReference type="NCBI Taxonomy" id="392030"/>
    <lineage>
        <taxon>Eukaryota</taxon>
        <taxon>Metazoa</taxon>
        <taxon>Spiralia</taxon>
        <taxon>Gnathifera</taxon>
        <taxon>Rotifera</taxon>
        <taxon>Eurotatoria</taxon>
        <taxon>Bdelloidea</taxon>
        <taxon>Philodinida</taxon>
        <taxon>Philodinidae</taxon>
        <taxon>Rotaria</taxon>
    </lineage>
</organism>
<feature type="non-terminal residue" evidence="1">
    <location>
        <position position="156"/>
    </location>
</feature>
<dbReference type="Proteomes" id="UP000681720">
    <property type="component" value="Unassembled WGS sequence"/>
</dbReference>
<comment type="caution">
    <text evidence="1">The sequence shown here is derived from an EMBL/GenBank/DDBJ whole genome shotgun (WGS) entry which is preliminary data.</text>
</comment>
<evidence type="ECO:0000313" key="1">
    <source>
        <dbReference type="EMBL" id="CAF5226221.1"/>
    </source>
</evidence>
<accession>A0A8S3K1X8</accession>